<evidence type="ECO:0000313" key="1">
    <source>
        <dbReference type="EMBL" id="KAK8595946.1"/>
    </source>
</evidence>
<accession>A0ABR2G5U3</accession>
<organism evidence="1 2">
    <name type="scientific">Hibiscus sabdariffa</name>
    <name type="common">roselle</name>
    <dbReference type="NCBI Taxonomy" id="183260"/>
    <lineage>
        <taxon>Eukaryota</taxon>
        <taxon>Viridiplantae</taxon>
        <taxon>Streptophyta</taxon>
        <taxon>Embryophyta</taxon>
        <taxon>Tracheophyta</taxon>
        <taxon>Spermatophyta</taxon>
        <taxon>Magnoliopsida</taxon>
        <taxon>eudicotyledons</taxon>
        <taxon>Gunneridae</taxon>
        <taxon>Pentapetalae</taxon>
        <taxon>rosids</taxon>
        <taxon>malvids</taxon>
        <taxon>Malvales</taxon>
        <taxon>Malvaceae</taxon>
        <taxon>Malvoideae</taxon>
        <taxon>Hibiscus</taxon>
    </lineage>
</organism>
<comment type="caution">
    <text evidence="1">The sequence shown here is derived from an EMBL/GenBank/DDBJ whole genome shotgun (WGS) entry which is preliminary data.</text>
</comment>
<gene>
    <name evidence="1" type="ORF">V6N12_064452</name>
</gene>
<protein>
    <submittedName>
        <fullName evidence="1">Uncharacterized protein</fullName>
    </submittedName>
</protein>
<evidence type="ECO:0000313" key="2">
    <source>
        <dbReference type="Proteomes" id="UP001472677"/>
    </source>
</evidence>
<reference evidence="1 2" key="1">
    <citation type="journal article" date="2024" name="G3 (Bethesda)">
        <title>Genome assembly of Hibiscus sabdariffa L. provides insights into metabolisms of medicinal natural products.</title>
        <authorList>
            <person name="Kim T."/>
        </authorList>
    </citation>
    <scope>NUCLEOTIDE SEQUENCE [LARGE SCALE GENOMIC DNA]</scope>
    <source>
        <strain evidence="1">TK-2024</strain>
        <tissue evidence="1">Old leaves</tissue>
    </source>
</reference>
<dbReference type="Proteomes" id="UP001472677">
    <property type="component" value="Unassembled WGS sequence"/>
</dbReference>
<sequence>MGKDNIFNLTMLLLSSSSTDSRTHILASREKSTSIFYYNFERRKSVLFETSVPSRKAVTLSSAVVTMDADNNRFVFKSQLCSIKELWIDA</sequence>
<dbReference type="EMBL" id="JBBPBM010000002">
    <property type="protein sequence ID" value="KAK8595946.1"/>
    <property type="molecule type" value="Genomic_DNA"/>
</dbReference>
<keyword evidence="2" id="KW-1185">Reference proteome</keyword>
<name>A0ABR2G5U3_9ROSI</name>
<proteinExistence type="predicted"/>